<evidence type="ECO:0000256" key="1">
    <source>
        <dbReference type="SAM" id="MobiDB-lite"/>
    </source>
</evidence>
<organism evidence="3 4">
    <name type="scientific">Aureobasidium melanogenum</name>
    <name type="common">Aureobasidium pullulans var. melanogenum</name>
    <dbReference type="NCBI Taxonomy" id="46634"/>
    <lineage>
        <taxon>Eukaryota</taxon>
        <taxon>Fungi</taxon>
        <taxon>Dikarya</taxon>
        <taxon>Ascomycota</taxon>
        <taxon>Pezizomycotina</taxon>
        <taxon>Dothideomycetes</taxon>
        <taxon>Dothideomycetidae</taxon>
        <taxon>Dothideales</taxon>
        <taxon>Saccotheciaceae</taxon>
        <taxon>Aureobasidium</taxon>
    </lineage>
</organism>
<evidence type="ECO:0000313" key="3">
    <source>
        <dbReference type="EMBL" id="KAG9931740.1"/>
    </source>
</evidence>
<comment type="caution">
    <text evidence="3">The sequence shown here is derived from an EMBL/GenBank/DDBJ whole genome shotgun (WGS) entry which is preliminary data.</text>
</comment>
<dbReference type="GO" id="GO:0002926">
    <property type="term" value="P:tRNA wobble base 5-methoxycarbonylmethyl-2-thiouridinylation"/>
    <property type="evidence" value="ECO:0007669"/>
    <property type="project" value="TreeGrafter"/>
</dbReference>
<evidence type="ECO:0000259" key="2">
    <source>
        <dbReference type="Pfam" id="PF23936"/>
    </source>
</evidence>
<feature type="non-terminal residue" evidence="3">
    <location>
        <position position="159"/>
    </location>
</feature>
<evidence type="ECO:0000313" key="4">
    <source>
        <dbReference type="Proteomes" id="UP000729357"/>
    </source>
</evidence>
<dbReference type="AlphaFoldDB" id="A0A9P8F2R7"/>
<name>A0A9P8F2R7_AURME</name>
<dbReference type="PANTHER" id="PTHR12747">
    <property type="entry name" value="ELONGATOR COMPLEX PROTEIN 1"/>
    <property type="match status" value="1"/>
</dbReference>
<accession>A0A9P8F2R7</accession>
<dbReference type="PANTHER" id="PTHR12747:SF0">
    <property type="entry name" value="ELONGATOR COMPLEX PROTEIN 1"/>
    <property type="match status" value="1"/>
</dbReference>
<keyword evidence="4" id="KW-1185">Reference proteome</keyword>
<reference evidence="3" key="1">
    <citation type="journal article" date="2021" name="J Fungi (Basel)">
        <title>Virulence traits and population genomics of the black yeast Aureobasidium melanogenum.</title>
        <authorList>
            <person name="Cernosa A."/>
            <person name="Sun X."/>
            <person name="Gostincar C."/>
            <person name="Fang C."/>
            <person name="Gunde-Cimerman N."/>
            <person name="Song Z."/>
        </authorList>
    </citation>
    <scope>NUCLEOTIDE SEQUENCE</scope>
    <source>
        <strain evidence="3">EXF-9298</strain>
    </source>
</reference>
<protein>
    <recommendedName>
        <fullName evidence="2">ELP1 three-helical bundle domain-containing protein</fullName>
    </recommendedName>
</protein>
<feature type="region of interest" description="Disordered" evidence="1">
    <location>
        <begin position="1"/>
        <end position="37"/>
    </location>
</feature>
<dbReference type="EMBL" id="JAHFXS010006513">
    <property type="protein sequence ID" value="KAG9931740.1"/>
    <property type="molecule type" value="Genomic_DNA"/>
</dbReference>
<dbReference type="GO" id="GO:0033588">
    <property type="term" value="C:elongator holoenzyme complex"/>
    <property type="evidence" value="ECO:0007669"/>
    <property type="project" value="InterPro"/>
</dbReference>
<dbReference type="Pfam" id="PF23936">
    <property type="entry name" value="HB_ELP1"/>
    <property type="match status" value="1"/>
</dbReference>
<reference evidence="3" key="2">
    <citation type="submission" date="2021-08" db="EMBL/GenBank/DDBJ databases">
        <authorList>
            <person name="Gostincar C."/>
            <person name="Sun X."/>
            <person name="Song Z."/>
            <person name="Gunde-Cimerman N."/>
        </authorList>
    </citation>
    <scope>NUCLEOTIDE SEQUENCE</scope>
    <source>
        <strain evidence="3">EXF-9298</strain>
    </source>
</reference>
<dbReference type="GO" id="GO:0000049">
    <property type="term" value="F:tRNA binding"/>
    <property type="evidence" value="ECO:0007669"/>
    <property type="project" value="TreeGrafter"/>
</dbReference>
<sequence length="159" mass="17720">MTRYTNRSTGTLASNATRKTSKNRRREERKRARGKKGSVYEEEYIVNSIGRLIERSNSVSEEVTRLVEGLMRRAMRERAVAVENAMAEIVELCKTCIPEVFQVKPTQPPNVESGEANGDDEAGRPTAGGQAVFFDAMEANQTKREPPVVKAFSRLSLLG</sequence>
<gene>
    <name evidence="3" type="ORF">KCU98_g20470</name>
</gene>
<feature type="compositionally biased region" description="Polar residues" evidence="1">
    <location>
        <begin position="1"/>
        <end position="16"/>
    </location>
</feature>
<proteinExistence type="predicted"/>
<dbReference type="Proteomes" id="UP000729357">
    <property type="component" value="Unassembled WGS sequence"/>
</dbReference>
<dbReference type="GO" id="GO:0005829">
    <property type="term" value="C:cytosol"/>
    <property type="evidence" value="ECO:0007669"/>
    <property type="project" value="TreeGrafter"/>
</dbReference>
<feature type="domain" description="ELP1 three-helical bundle" evidence="2">
    <location>
        <begin position="11"/>
        <end position="100"/>
    </location>
</feature>
<feature type="region of interest" description="Disordered" evidence="1">
    <location>
        <begin position="105"/>
        <end position="131"/>
    </location>
</feature>
<dbReference type="InterPro" id="IPR006849">
    <property type="entry name" value="Elp1"/>
</dbReference>
<dbReference type="InterPro" id="IPR056169">
    <property type="entry name" value="HB_ELP1"/>
</dbReference>